<feature type="transmembrane region" description="Helical" evidence="1">
    <location>
        <begin position="340"/>
        <end position="362"/>
    </location>
</feature>
<name>A0A4V2G497_9BACT</name>
<keyword evidence="3" id="KW-1185">Reference proteome</keyword>
<dbReference type="EMBL" id="SHKW01000001">
    <property type="protein sequence ID" value="RZU40036.1"/>
    <property type="molecule type" value="Genomic_DNA"/>
</dbReference>
<reference evidence="2 3" key="1">
    <citation type="submission" date="2019-02" db="EMBL/GenBank/DDBJ databases">
        <title>Genomic Encyclopedia of Archaeal and Bacterial Type Strains, Phase II (KMG-II): from individual species to whole genera.</title>
        <authorList>
            <person name="Goeker M."/>
        </authorList>
    </citation>
    <scope>NUCLEOTIDE SEQUENCE [LARGE SCALE GENOMIC DNA]</scope>
    <source>
        <strain evidence="2 3">DSM 18101</strain>
    </source>
</reference>
<protein>
    <submittedName>
        <fullName evidence="2">Uncharacterized protein</fullName>
    </submittedName>
</protein>
<dbReference type="AlphaFoldDB" id="A0A4V2G497"/>
<keyword evidence="1" id="KW-0812">Transmembrane</keyword>
<dbReference type="RefSeq" id="WP_130418158.1">
    <property type="nucleotide sequence ID" value="NZ_SHKW01000001.1"/>
</dbReference>
<proteinExistence type="predicted"/>
<dbReference type="OrthoDB" id="234178at2"/>
<keyword evidence="1" id="KW-1133">Transmembrane helix</keyword>
<keyword evidence="1" id="KW-0472">Membrane</keyword>
<feature type="transmembrane region" description="Helical" evidence="1">
    <location>
        <begin position="369"/>
        <end position="392"/>
    </location>
</feature>
<sequence length="913" mass="99700">MRTMRRWGTVAGDGARAVGWLVRVCVLLVCGLGGPVAWGDVAQGQYQMPMKAAPTSVAEAIATLPDRQDAVITAMACGMELDFVSLFQGSANNEDIAAEVLGKLAWIQRHRQQVTSTTSHMDVCEFTSDITPGQICKWFDAKCASGDDTVRAAAEKDFLTKPVWTALATFTLPLRVEMIVRLPPECRDTGTQEIRILPKPRVGAPEGTAGLTFQITEKCLVAEVDAALLRIERQAKQVGTNGLPCNYWTGGTTEGDWDSTLKVLIRVAELDRRVPVLSDEARKKLNDRLIDIDGGPAQERYHLWECGNEEQSVGDPQERSDDRDGVDGFLDDLGGIAEDFGWILLLLLLVYFLFFVVPFFAAMMGGGPAAAAAVLSGVAGLVAVAAVGSLFFTIPESENHLWMINSTKYLNNQYLITHGSTGYSGDQADLREWILKELQRISQHDFIEYNSRPYARYTMVSIGNLAEFATDPDIQTGARAILEYSIAKYAVTSSEGRRLAPYRRKREAMEYVDAVWRDKSKGSPTNGLFDLILGSDHLHAVGLYFFGDSLNLPSFAGNPYAATTAGYPAQAIYYATSGYRPDEATYSLAMERTTALVHQRIHHSGWEIVSSGESFTITAGGHTTGIAKNATVDFIDEMFKKDDLGAAVPTTLMLAGAPDIKPGFGNDKPAIPRAEETRRSTLDRFLRFEGRRPVMEPTDASYDHNLCVWDGFACGVNLVIPADMGTPCMIFDARSNWYFIRSDSDACPGYKAGPVFWMALYFKRGPAIDVSDWGSVDSFGFFEIVDGSTMSFEEFRSRVLARNPGPGEPMHLSGGCAGVYVSARGSPGQRIEFSCEQVDKVDSVVQPAREDWTFAGSAPGALGVAPIQSSGNAVPIQSGGNGVIEITSAAAKRKVKLDFQRWDDPRFDTAVLP</sequence>
<evidence type="ECO:0000256" key="1">
    <source>
        <dbReference type="SAM" id="Phobius"/>
    </source>
</evidence>
<dbReference type="Proteomes" id="UP000292958">
    <property type="component" value="Unassembled WGS sequence"/>
</dbReference>
<organism evidence="2 3">
    <name type="scientific">Edaphobacter modestus</name>
    <dbReference type="NCBI Taxonomy" id="388466"/>
    <lineage>
        <taxon>Bacteria</taxon>
        <taxon>Pseudomonadati</taxon>
        <taxon>Acidobacteriota</taxon>
        <taxon>Terriglobia</taxon>
        <taxon>Terriglobales</taxon>
        <taxon>Acidobacteriaceae</taxon>
        <taxon>Edaphobacter</taxon>
    </lineage>
</organism>
<accession>A0A4V2G497</accession>
<evidence type="ECO:0000313" key="2">
    <source>
        <dbReference type="EMBL" id="RZU40036.1"/>
    </source>
</evidence>
<evidence type="ECO:0000313" key="3">
    <source>
        <dbReference type="Proteomes" id="UP000292958"/>
    </source>
</evidence>
<comment type="caution">
    <text evidence="2">The sequence shown here is derived from an EMBL/GenBank/DDBJ whole genome shotgun (WGS) entry which is preliminary data.</text>
</comment>
<gene>
    <name evidence="2" type="ORF">BDD14_1453</name>
</gene>
<feature type="transmembrane region" description="Helical" evidence="1">
    <location>
        <begin position="20"/>
        <end position="38"/>
    </location>
</feature>